<dbReference type="STRING" id="370979.SAMN05443663_104304"/>
<keyword evidence="1" id="KW-0489">Methyltransferase</keyword>
<dbReference type="RefSeq" id="WP_084538634.1">
    <property type="nucleotide sequence ID" value="NZ_FQWC01000004.1"/>
</dbReference>
<dbReference type="GO" id="GO:0008168">
    <property type="term" value="F:methyltransferase activity"/>
    <property type="evidence" value="ECO:0007669"/>
    <property type="project" value="UniProtKB-KW"/>
</dbReference>
<dbReference type="InterPro" id="IPR029063">
    <property type="entry name" value="SAM-dependent_MTases_sf"/>
</dbReference>
<sequence length="266" mass="30576">MINKIKRQIDKLKWFLKNHNRINSIESRLKRDLKSNHYLGPITYDTDSLTTSNNCDFITEPRFAKAYQTAVDTKPWDGFTLQWRTYIVCWFADLVKNLEGDFVECGVNTGAYSRAIIEYIDFQKTNKKFYLLDTYEGLVPAMITEAEKQAGIEVYLNGHYENVYDRVVTTFSNFNVKIIKGIVPDTLKECDAEKISYLSIDMNCVEPEIAAANYFWDKIVTGGVIILDDYGFPLHIEQKKAFDLFALEKGQSILSLPTGQGIIIKK</sequence>
<dbReference type="EMBL" id="FQWC01000004">
    <property type="protein sequence ID" value="SHG93353.1"/>
    <property type="molecule type" value="Genomic_DNA"/>
</dbReference>
<dbReference type="InterPro" id="IPR008884">
    <property type="entry name" value="TylF_MeTrfase"/>
</dbReference>
<dbReference type="GO" id="GO:0032259">
    <property type="term" value="P:methylation"/>
    <property type="evidence" value="ECO:0007669"/>
    <property type="project" value="UniProtKB-KW"/>
</dbReference>
<accession>A0A1M5NWJ6</accession>
<dbReference type="PANTHER" id="PTHR40036">
    <property type="entry name" value="MACROCIN O-METHYLTRANSFERASE"/>
    <property type="match status" value="1"/>
</dbReference>
<keyword evidence="1" id="KW-0808">Transferase</keyword>
<organism evidence="1 2">
    <name type="scientific">Flavobacterium defluvii</name>
    <dbReference type="NCBI Taxonomy" id="370979"/>
    <lineage>
        <taxon>Bacteria</taxon>
        <taxon>Pseudomonadati</taxon>
        <taxon>Bacteroidota</taxon>
        <taxon>Flavobacteriia</taxon>
        <taxon>Flavobacteriales</taxon>
        <taxon>Flavobacteriaceae</taxon>
        <taxon>Flavobacterium</taxon>
    </lineage>
</organism>
<dbReference type="Pfam" id="PF05711">
    <property type="entry name" value="TylF"/>
    <property type="match status" value="1"/>
</dbReference>
<gene>
    <name evidence="1" type="ORF">SAMN05443663_104304</name>
</gene>
<dbReference type="Gene3D" id="3.40.50.150">
    <property type="entry name" value="Vaccinia Virus protein VP39"/>
    <property type="match status" value="1"/>
</dbReference>
<evidence type="ECO:0000313" key="2">
    <source>
        <dbReference type="Proteomes" id="UP000184071"/>
    </source>
</evidence>
<dbReference type="PANTHER" id="PTHR40036:SF1">
    <property type="entry name" value="MACROCIN O-METHYLTRANSFERASE"/>
    <property type="match status" value="1"/>
</dbReference>
<protein>
    <submittedName>
        <fullName evidence="1">Macrocin-O-methyltransferase (TylF)</fullName>
    </submittedName>
</protein>
<dbReference type="AlphaFoldDB" id="A0A1M5NWJ6"/>
<evidence type="ECO:0000313" key="1">
    <source>
        <dbReference type="EMBL" id="SHG93353.1"/>
    </source>
</evidence>
<dbReference type="Proteomes" id="UP000184071">
    <property type="component" value="Unassembled WGS sequence"/>
</dbReference>
<keyword evidence="2" id="KW-1185">Reference proteome</keyword>
<name>A0A1M5NWJ6_9FLAO</name>
<reference evidence="2" key="1">
    <citation type="submission" date="2016-11" db="EMBL/GenBank/DDBJ databases">
        <authorList>
            <person name="Varghese N."/>
            <person name="Submissions S."/>
        </authorList>
    </citation>
    <scope>NUCLEOTIDE SEQUENCE [LARGE SCALE GENOMIC DNA]</scope>
    <source>
        <strain evidence="2">DSM 17963</strain>
    </source>
</reference>
<dbReference type="OrthoDB" id="3826968at2"/>
<proteinExistence type="predicted"/>